<accession>A0A8S4QAG8</accession>
<sequence>MCEVLRDNLDDHIQDIAESIKTCCFIAIDTEFSGLKSSLETKPSLFDDGEERYRKLRGSSSQFLIVQFGLSMYHKLPDKNKYEAHTYNFYLYPSSFGPRDVRFLCQASSFEFLCKHNFDFNKFVYNGISYMNEEEECEMRRHISTGKLFQGLDREFDERELQEYCSAVAVWLSKAKDGETFDLNVDKRNDVIEYIVHMELRQRFDTVWTRRQGDKITVEKVPACEKQKLELTDDFSQVKLENRIMDSLLGFTRIFRLLIQHKKPLVGHNMLTDLLLMYDKFHQPLPDSYKEFKNELHRIFPTIIDTKHISSNLRKLYEGTGLMESTNLMDLYTALNSYKGRFKVLYSPDICHGEAFWRYERDHHPHEAGYDSFIAGNVFIRMCHLLCNEGIKSTSASPMEFYQYMRTIEPYKNKINVIRASLNHICLDGEDPISKRPELLYVQPRNPGSNLSSSQLAMMMSQFGSVDIKMQGTRHALVAVGNYRCMWDILKAYKKDPDIAVVKYNYWRHSQTARRLLWSGVLLGGGITLLALVTSNTKHR</sequence>
<dbReference type="Gene3D" id="3.30.420.10">
    <property type="entry name" value="Ribonuclease H-like superfamily/Ribonuclease H"/>
    <property type="match status" value="1"/>
</dbReference>
<dbReference type="InterPro" id="IPR036397">
    <property type="entry name" value="RNaseH_sf"/>
</dbReference>
<dbReference type="OrthoDB" id="414075at2759"/>
<dbReference type="PANTHER" id="PTHR15092">
    <property type="entry name" value="POLY A -SPECIFIC RIBONUCLEASE/TARGET OF EGR1, MEMBER 1"/>
    <property type="match status" value="1"/>
</dbReference>
<dbReference type="GO" id="GO:1990431">
    <property type="term" value="P:priRNA 3'-end processing"/>
    <property type="evidence" value="ECO:0007669"/>
    <property type="project" value="TreeGrafter"/>
</dbReference>
<dbReference type="AlphaFoldDB" id="A0A8S4QAG8"/>
<dbReference type="GO" id="GO:0005783">
    <property type="term" value="C:endoplasmic reticulum"/>
    <property type="evidence" value="ECO:0007669"/>
    <property type="project" value="TreeGrafter"/>
</dbReference>
<dbReference type="InterPro" id="IPR051181">
    <property type="entry name" value="CAF1_poly(A)_ribonucleases"/>
</dbReference>
<comment type="caution">
    <text evidence="3">The sequence shown here is derived from an EMBL/GenBank/DDBJ whole genome shotgun (WGS) entry which is preliminary data.</text>
</comment>
<gene>
    <name evidence="3" type="ORF">OFUS_LOCUS25339</name>
</gene>
<feature type="transmembrane region" description="Helical" evidence="2">
    <location>
        <begin position="516"/>
        <end position="534"/>
    </location>
</feature>
<dbReference type="GO" id="GO:0000175">
    <property type="term" value="F:3'-5'-RNA exonuclease activity"/>
    <property type="evidence" value="ECO:0007669"/>
    <property type="project" value="TreeGrafter"/>
</dbReference>
<evidence type="ECO:0000313" key="4">
    <source>
        <dbReference type="Proteomes" id="UP000749559"/>
    </source>
</evidence>
<evidence type="ECO:0000313" key="3">
    <source>
        <dbReference type="EMBL" id="CAH1801558.1"/>
    </source>
</evidence>
<protein>
    <submittedName>
        <fullName evidence="3">Uncharacterized protein</fullName>
    </submittedName>
</protein>
<keyword evidence="4" id="KW-1185">Reference proteome</keyword>
<dbReference type="SUPFAM" id="SSF53098">
    <property type="entry name" value="Ribonuclease H-like"/>
    <property type="match status" value="1"/>
</dbReference>
<dbReference type="Proteomes" id="UP000749559">
    <property type="component" value="Unassembled WGS sequence"/>
</dbReference>
<reference evidence="3" key="1">
    <citation type="submission" date="2022-03" db="EMBL/GenBank/DDBJ databases">
        <authorList>
            <person name="Martin C."/>
        </authorList>
    </citation>
    <scope>NUCLEOTIDE SEQUENCE</scope>
</reference>
<organism evidence="3 4">
    <name type="scientific">Owenia fusiformis</name>
    <name type="common">Polychaete worm</name>
    <dbReference type="NCBI Taxonomy" id="6347"/>
    <lineage>
        <taxon>Eukaryota</taxon>
        <taxon>Metazoa</taxon>
        <taxon>Spiralia</taxon>
        <taxon>Lophotrochozoa</taxon>
        <taxon>Annelida</taxon>
        <taxon>Polychaeta</taxon>
        <taxon>Sedentaria</taxon>
        <taxon>Canalipalpata</taxon>
        <taxon>Sabellida</taxon>
        <taxon>Oweniida</taxon>
        <taxon>Oweniidae</taxon>
        <taxon>Owenia</taxon>
    </lineage>
</organism>
<evidence type="ECO:0000256" key="2">
    <source>
        <dbReference type="SAM" id="Phobius"/>
    </source>
</evidence>
<dbReference type="GO" id="GO:0000289">
    <property type="term" value="P:nuclear-transcribed mRNA poly(A) tail shortening"/>
    <property type="evidence" value="ECO:0007669"/>
    <property type="project" value="TreeGrafter"/>
</dbReference>
<proteinExistence type="inferred from homology"/>
<dbReference type="InterPro" id="IPR006941">
    <property type="entry name" value="RNase_CAF1"/>
</dbReference>
<name>A0A8S4QAG8_OWEFU</name>
<keyword evidence="2" id="KW-0472">Membrane</keyword>
<dbReference type="GO" id="GO:1990432">
    <property type="term" value="P:siRNA 3'-end processing"/>
    <property type="evidence" value="ECO:0007669"/>
    <property type="project" value="TreeGrafter"/>
</dbReference>
<dbReference type="InterPro" id="IPR012337">
    <property type="entry name" value="RNaseH-like_sf"/>
</dbReference>
<keyword evidence="2" id="KW-0812">Transmembrane</keyword>
<evidence type="ECO:0000256" key="1">
    <source>
        <dbReference type="ARBA" id="ARBA00008372"/>
    </source>
</evidence>
<dbReference type="Pfam" id="PF04857">
    <property type="entry name" value="CAF1"/>
    <property type="match status" value="1"/>
</dbReference>
<dbReference type="GO" id="GO:0005634">
    <property type="term" value="C:nucleus"/>
    <property type="evidence" value="ECO:0007669"/>
    <property type="project" value="TreeGrafter"/>
</dbReference>
<dbReference type="GO" id="GO:0003723">
    <property type="term" value="F:RNA binding"/>
    <property type="evidence" value="ECO:0007669"/>
    <property type="project" value="TreeGrafter"/>
</dbReference>
<keyword evidence="2" id="KW-1133">Transmembrane helix</keyword>
<dbReference type="EMBL" id="CAIIXF020000012">
    <property type="protein sequence ID" value="CAH1801558.1"/>
    <property type="molecule type" value="Genomic_DNA"/>
</dbReference>
<dbReference type="PANTHER" id="PTHR15092:SF22">
    <property type="entry name" value="POLY(A)-SPECIFIC RIBONUCLEASE PNLDC1"/>
    <property type="match status" value="1"/>
</dbReference>
<comment type="similarity">
    <text evidence="1">Belongs to the CAF1 family.</text>
</comment>